<reference evidence="1 2" key="1">
    <citation type="submission" date="2018-11" db="EMBL/GenBank/DDBJ databases">
        <title>Genome sequence of strain 7197.</title>
        <authorList>
            <person name="Gao J."/>
            <person name="Sun J."/>
        </authorList>
    </citation>
    <scope>NUCLEOTIDE SEQUENCE [LARGE SCALE GENOMIC DNA]</scope>
    <source>
        <strain evidence="1 2">7197</strain>
    </source>
</reference>
<dbReference type="OrthoDB" id="5621785at2"/>
<comment type="caution">
    <text evidence="1">The sequence shown here is derived from an EMBL/GenBank/DDBJ whole genome shotgun (WGS) entry which is preliminary data.</text>
</comment>
<evidence type="ECO:0000313" key="2">
    <source>
        <dbReference type="Proteomes" id="UP000282529"/>
    </source>
</evidence>
<protein>
    <recommendedName>
        <fullName evidence="3">Aldose 1-epimerase</fullName>
    </recommendedName>
</protein>
<evidence type="ECO:0008006" key="3">
    <source>
        <dbReference type="Google" id="ProtNLM"/>
    </source>
</evidence>
<keyword evidence="2" id="KW-1185">Reference proteome</keyword>
<evidence type="ECO:0000313" key="1">
    <source>
        <dbReference type="EMBL" id="RQW09560.1"/>
    </source>
</evidence>
<gene>
    <name evidence="1" type="ORF">EH198_18985</name>
</gene>
<accession>A0A3N9P2I7</accession>
<dbReference type="AlphaFoldDB" id="A0A3N9P2I7"/>
<dbReference type="RefSeq" id="WP_124697090.1">
    <property type="nucleotide sequence ID" value="NZ_JBHUFE010000019.1"/>
</dbReference>
<sequence length="297" mass="33124">MGYTLRNGILEADIRGPDTGTGSRFDRTGWITQVRLTSGPEIHEFCMPESMEAGRGTGGTGLCGEFGISSPAGYDEAAAGGQFSKIGVGLLTKRENEDYHFSGQYPVLPYSVLTEVKEGSIRFVVMPAECGGYAFRLEKRVALRKASIEIDYVLENLGSRPLKTDEYVHNFLAIDRHPIGPDYRLRFPVPVDFDEVESDYTSGLLAAEGREIGWRSMPDREFYARLPGWADSVPYYWELTHMPSGAGVRESGDFAADRCALWGKSHVVSPEIFISLELSPGSSRGWRRTYEFFHYSE</sequence>
<name>A0A3N9P2I7_9BACL</name>
<dbReference type="Proteomes" id="UP000282529">
    <property type="component" value="Unassembled WGS sequence"/>
</dbReference>
<dbReference type="EMBL" id="RQPI01000013">
    <property type="protein sequence ID" value="RQW09560.1"/>
    <property type="molecule type" value="Genomic_DNA"/>
</dbReference>
<organism evidence="1 2">
    <name type="scientific">Paenibacillus rhizophilus</name>
    <dbReference type="NCBI Taxonomy" id="1850366"/>
    <lineage>
        <taxon>Bacteria</taxon>
        <taxon>Bacillati</taxon>
        <taxon>Bacillota</taxon>
        <taxon>Bacilli</taxon>
        <taxon>Bacillales</taxon>
        <taxon>Paenibacillaceae</taxon>
        <taxon>Paenibacillus</taxon>
    </lineage>
</organism>
<proteinExistence type="predicted"/>